<keyword evidence="4" id="KW-1185">Reference proteome</keyword>
<dbReference type="EMBL" id="JBHMEZ010000013">
    <property type="protein sequence ID" value="MFB9054510.1"/>
    <property type="molecule type" value="Genomic_DNA"/>
</dbReference>
<organism evidence="3 4">
    <name type="scientific">Formosa undariae</name>
    <dbReference type="NCBI Taxonomy" id="1325436"/>
    <lineage>
        <taxon>Bacteria</taxon>
        <taxon>Pseudomonadati</taxon>
        <taxon>Bacteroidota</taxon>
        <taxon>Flavobacteriia</taxon>
        <taxon>Flavobacteriales</taxon>
        <taxon>Flavobacteriaceae</taxon>
        <taxon>Formosa</taxon>
    </lineage>
</organism>
<sequence length="274" mass="31826">MRKLVVIIFFILISQSSFAQLFSRERILHNENFDKDRFSYGYYLGFNNYGFDFDYNNSISATTDTGEADRTDIQIDKSIGFSVGLLGNMRINDYIDLRFEPGLYITNRVLHYNAYHFEGYNYIDSDGNSVPYFGTSTTTAYDFQDDPKNVLEREIRSTYIHLPLLVKFSAKRLNNFKPFIMGGASMSINLNSNEENTEDNSNGQFRMKRYTYYYEVGVGIDFYLPYFKFTPSIRGVFAMNDELVRDDPLNGPSPWTDNIASMKTQGIFINFTFQ</sequence>
<protein>
    <submittedName>
        <fullName evidence="3">Porin family protein</fullName>
    </submittedName>
</protein>
<dbReference type="RefSeq" id="WP_382384149.1">
    <property type="nucleotide sequence ID" value="NZ_JBHMEZ010000013.1"/>
</dbReference>
<feature type="chain" id="PRO_5045690428" evidence="1">
    <location>
        <begin position="20"/>
        <end position="274"/>
    </location>
</feature>
<reference evidence="3 4" key="1">
    <citation type="submission" date="2024-09" db="EMBL/GenBank/DDBJ databases">
        <authorList>
            <person name="Sun Q."/>
            <person name="Mori K."/>
        </authorList>
    </citation>
    <scope>NUCLEOTIDE SEQUENCE [LARGE SCALE GENOMIC DNA]</scope>
    <source>
        <strain evidence="3 4">CECT 8286</strain>
    </source>
</reference>
<keyword evidence="1" id="KW-0732">Signal</keyword>
<feature type="signal peptide" evidence="1">
    <location>
        <begin position="1"/>
        <end position="19"/>
    </location>
</feature>
<comment type="caution">
    <text evidence="3">The sequence shown here is derived from an EMBL/GenBank/DDBJ whole genome shotgun (WGS) entry which is preliminary data.</text>
</comment>
<feature type="domain" description="Outer membrane protein beta-barrel" evidence="2">
    <location>
        <begin position="18"/>
        <end position="242"/>
    </location>
</feature>
<evidence type="ECO:0000256" key="1">
    <source>
        <dbReference type="SAM" id="SignalP"/>
    </source>
</evidence>
<evidence type="ECO:0000313" key="4">
    <source>
        <dbReference type="Proteomes" id="UP001589605"/>
    </source>
</evidence>
<proteinExistence type="predicted"/>
<gene>
    <name evidence="3" type="ORF">ACFFVB_15580</name>
</gene>
<name>A0ABV5F502_9FLAO</name>
<dbReference type="InterPro" id="IPR025665">
    <property type="entry name" value="Beta-barrel_OMP_2"/>
</dbReference>
<dbReference type="Proteomes" id="UP001589605">
    <property type="component" value="Unassembled WGS sequence"/>
</dbReference>
<evidence type="ECO:0000259" key="2">
    <source>
        <dbReference type="Pfam" id="PF13568"/>
    </source>
</evidence>
<evidence type="ECO:0000313" key="3">
    <source>
        <dbReference type="EMBL" id="MFB9054510.1"/>
    </source>
</evidence>
<dbReference type="Pfam" id="PF13568">
    <property type="entry name" value="OMP_b-brl_2"/>
    <property type="match status" value="1"/>
</dbReference>
<accession>A0ABV5F502</accession>